<keyword evidence="4 10" id="KW-1003">Cell membrane</keyword>
<evidence type="ECO:0000256" key="4">
    <source>
        <dbReference type="ARBA" id="ARBA00022475"/>
    </source>
</evidence>
<organism evidence="12 13">
    <name type="scientific">Candidatus Methylacidithermus pantelleriae</name>
    <dbReference type="NCBI Taxonomy" id="2744239"/>
    <lineage>
        <taxon>Bacteria</taxon>
        <taxon>Pseudomonadati</taxon>
        <taxon>Verrucomicrobiota</taxon>
        <taxon>Methylacidiphilae</taxon>
        <taxon>Methylacidiphilales</taxon>
        <taxon>Methylacidiphilaceae</taxon>
        <taxon>Candidatus Methylacidithermus</taxon>
    </lineage>
</organism>
<dbReference type="Gene3D" id="1.10.3720.10">
    <property type="entry name" value="MetI-like"/>
    <property type="match status" value="1"/>
</dbReference>
<comment type="caution">
    <text evidence="10">Lacks conserved residue(s) required for the propagation of feature annotation.</text>
</comment>
<evidence type="ECO:0000256" key="2">
    <source>
        <dbReference type="ARBA" id="ARBA00007069"/>
    </source>
</evidence>
<evidence type="ECO:0000256" key="7">
    <source>
        <dbReference type="ARBA" id="ARBA00022989"/>
    </source>
</evidence>
<dbReference type="RefSeq" id="WP_174582347.1">
    <property type="nucleotide sequence ID" value="NZ_CAJNOB010000045.1"/>
</dbReference>
<keyword evidence="8 9" id="KW-0472">Membrane</keyword>
<gene>
    <name evidence="12" type="primary">pstC</name>
    <name evidence="12" type="ORF">MPNT_50135</name>
</gene>
<keyword evidence="6 9" id="KW-0812">Transmembrane</keyword>
<dbReference type="InterPro" id="IPR035906">
    <property type="entry name" value="MetI-like_sf"/>
</dbReference>
<feature type="transmembrane region" description="Helical" evidence="9">
    <location>
        <begin position="76"/>
        <end position="102"/>
    </location>
</feature>
<keyword evidence="7 9" id="KW-1133">Transmembrane helix</keyword>
<protein>
    <recommendedName>
        <fullName evidence="10">Phosphate transport system permease protein</fullName>
    </recommendedName>
</protein>
<dbReference type="InterPro" id="IPR011864">
    <property type="entry name" value="Phosphate_PstC"/>
</dbReference>
<feature type="transmembrane region" description="Helical" evidence="9">
    <location>
        <begin position="21"/>
        <end position="41"/>
    </location>
</feature>
<evidence type="ECO:0000256" key="9">
    <source>
        <dbReference type="RuleBase" id="RU363032"/>
    </source>
</evidence>
<dbReference type="SUPFAM" id="SSF161098">
    <property type="entry name" value="MetI-like"/>
    <property type="match status" value="1"/>
</dbReference>
<reference evidence="12" key="1">
    <citation type="submission" date="2021-02" db="EMBL/GenBank/DDBJ databases">
        <authorList>
            <person name="Cremers G."/>
            <person name="Picone N."/>
        </authorList>
    </citation>
    <scope>NUCLEOTIDE SEQUENCE</scope>
    <source>
        <strain evidence="12">PQ17</strain>
    </source>
</reference>
<comment type="function">
    <text evidence="10">Part of the binding-protein-dependent transport system for phosphate; probably responsible for the translocation of the substrate across the membrane.</text>
</comment>
<evidence type="ECO:0000313" key="13">
    <source>
        <dbReference type="Proteomes" id="UP000663859"/>
    </source>
</evidence>
<feature type="transmembrane region" description="Helical" evidence="9">
    <location>
        <begin position="114"/>
        <end position="141"/>
    </location>
</feature>
<keyword evidence="3 9" id="KW-0813">Transport</keyword>
<evidence type="ECO:0000256" key="10">
    <source>
        <dbReference type="RuleBase" id="RU363054"/>
    </source>
</evidence>
<dbReference type="PANTHER" id="PTHR30425">
    <property type="entry name" value="PHOSPHATE TRANSPORT SYSTEM PERMEASE PROTEIN PST"/>
    <property type="match status" value="1"/>
</dbReference>
<feature type="domain" description="ABC transmembrane type-1" evidence="11">
    <location>
        <begin position="77"/>
        <end position="302"/>
    </location>
</feature>
<dbReference type="PANTHER" id="PTHR30425:SF1">
    <property type="entry name" value="PHOSPHATE TRANSPORT SYSTEM PERMEASE PROTEIN PSTC"/>
    <property type="match status" value="1"/>
</dbReference>
<evidence type="ECO:0000259" key="11">
    <source>
        <dbReference type="PROSITE" id="PS50928"/>
    </source>
</evidence>
<comment type="subcellular location">
    <subcellularLocation>
        <location evidence="1 9">Cell membrane</location>
        <topology evidence="1 9">Multi-pass membrane protein</topology>
    </subcellularLocation>
</comment>
<feature type="transmembrane region" description="Helical" evidence="9">
    <location>
        <begin position="161"/>
        <end position="183"/>
    </location>
</feature>
<accession>A0A8J2BRW0</accession>
<dbReference type="InterPro" id="IPR000515">
    <property type="entry name" value="MetI-like"/>
</dbReference>
<proteinExistence type="inferred from homology"/>
<evidence type="ECO:0000256" key="8">
    <source>
        <dbReference type="ARBA" id="ARBA00023136"/>
    </source>
</evidence>
<dbReference type="NCBIfam" id="TIGR02138">
    <property type="entry name" value="phosphate_pstC"/>
    <property type="match status" value="1"/>
</dbReference>
<comment type="caution">
    <text evidence="12">The sequence shown here is derived from an EMBL/GenBank/DDBJ whole genome shotgun (WGS) entry which is preliminary data.</text>
</comment>
<feature type="transmembrane region" description="Helical" evidence="9">
    <location>
        <begin position="284"/>
        <end position="306"/>
    </location>
</feature>
<dbReference type="GO" id="GO:0005315">
    <property type="term" value="F:phosphate transmembrane transporter activity"/>
    <property type="evidence" value="ECO:0007669"/>
    <property type="project" value="InterPro"/>
</dbReference>
<dbReference type="Pfam" id="PF00528">
    <property type="entry name" value="BPD_transp_1"/>
    <property type="match status" value="1"/>
</dbReference>
<keyword evidence="13" id="KW-1185">Reference proteome</keyword>
<dbReference type="GO" id="GO:0005886">
    <property type="term" value="C:plasma membrane"/>
    <property type="evidence" value="ECO:0007669"/>
    <property type="project" value="UniProtKB-SubCell"/>
</dbReference>
<dbReference type="AlphaFoldDB" id="A0A8J2BRW0"/>
<comment type="similarity">
    <text evidence="2 10">Belongs to the binding-protein-dependent transport system permease family. CysTW subfamily.</text>
</comment>
<sequence>MYGLLGGLPKARVHRIGDRAFRFLCMIAAFSVFLLIVLVGWEVYLQSRVAIERFGIRFIWKSEWDPVREDFGALPFIYGTLVTSLLALVLAFPVSVGTAIYLTELAPVWLRQPVASLIEMIAAVPSVIWGLWGLFAFVPWLRDYVYPVLKKTFGFLPFFSGSSYGPSLLAASLIVAIMILPIISAVAREVLRSVPDLQREAAYALGATGWEVTRIAVLSYAKRGLIGAAILGLGRALGETMAVTMVVGNRPEIVLSLLSPGYTLASVIANEFTEATTTTYLSALFELGLILLGLTVVVNVLAQILIETVKGSE</sequence>
<evidence type="ECO:0000256" key="1">
    <source>
        <dbReference type="ARBA" id="ARBA00004651"/>
    </source>
</evidence>
<evidence type="ECO:0000313" key="12">
    <source>
        <dbReference type="EMBL" id="CAF0702619.1"/>
    </source>
</evidence>
<keyword evidence="5 10" id="KW-0592">Phosphate transport</keyword>
<dbReference type="GO" id="GO:0006817">
    <property type="term" value="P:phosphate ion transport"/>
    <property type="evidence" value="ECO:0007669"/>
    <property type="project" value="UniProtKB-KW"/>
</dbReference>
<dbReference type="PROSITE" id="PS50928">
    <property type="entry name" value="ABC_TM1"/>
    <property type="match status" value="1"/>
</dbReference>
<evidence type="ECO:0000256" key="5">
    <source>
        <dbReference type="ARBA" id="ARBA00022592"/>
    </source>
</evidence>
<evidence type="ECO:0000256" key="3">
    <source>
        <dbReference type="ARBA" id="ARBA00022448"/>
    </source>
</evidence>
<evidence type="ECO:0000256" key="6">
    <source>
        <dbReference type="ARBA" id="ARBA00022692"/>
    </source>
</evidence>
<dbReference type="EMBL" id="CAJNOB010000045">
    <property type="protein sequence ID" value="CAF0702619.1"/>
    <property type="molecule type" value="Genomic_DNA"/>
</dbReference>
<dbReference type="CDD" id="cd06261">
    <property type="entry name" value="TM_PBP2"/>
    <property type="match status" value="1"/>
</dbReference>
<dbReference type="Proteomes" id="UP000663859">
    <property type="component" value="Unassembled WGS sequence"/>
</dbReference>
<dbReference type="InterPro" id="IPR051124">
    <property type="entry name" value="Phosphate_Transport_Permease"/>
</dbReference>
<name>A0A8J2BRW0_9BACT</name>